<dbReference type="STRING" id="1121939.L861_02450"/>
<dbReference type="EMBL" id="ASTJ01000011">
    <property type="protein sequence ID" value="EPC04193.1"/>
    <property type="molecule type" value="Genomic_DNA"/>
</dbReference>
<keyword evidence="4" id="KW-1185">Reference proteome</keyword>
<sequence length="445" mass="49318">MRHERVSTQPTHDTYAASAPRTRVPSVKVCFVNDNSDTRNWGAQATSMALCELVHSAGGNVERTLSASRLDEKQGKDYPAIAYLAGYFDRRLPAWSMPRRLNHAIFNRLARQLPDVVPDSWEDFDRQALRVLQHKTLGDIREALENSDLVVINGEGCIYGNIRHSRMLFFIAYLAKRYLGRETVMVNHSADLRHPTLNRIARHVYPLLDEVVFRETDSALACSGFCSSTIGADAAYLYTPAPVENWSLRMDGFDPGRPYVCVGGSSSYLRRGDEQVKPVAGYVELCRHLQAECDQVVLVAASWQDERIFQAVKNELGIPLIGVSSPFRQAIDVIGNARVYIGGRWHSAIFAHAGGTPVVALGAYTPKMQAFLHDSGQPGTPFDPFELATQAPKIAAGVRDCLEQGDRLRAVLSDGARECARRARLNVNCVEKMVVSRSTPGPEFS</sequence>
<dbReference type="Proteomes" id="UP000014463">
    <property type="component" value="Unassembled WGS sequence"/>
</dbReference>
<dbReference type="OrthoDB" id="1123495at2"/>
<dbReference type="SUPFAM" id="SSF53756">
    <property type="entry name" value="UDP-Glycosyltransferase/glycogen phosphorylase"/>
    <property type="match status" value="1"/>
</dbReference>
<proteinExistence type="predicted"/>
<feature type="domain" description="Polysaccharide pyruvyl transferase" evidence="2">
    <location>
        <begin position="95"/>
        <end position="362"/>
    </location>
</feature>
<organism evidence="3 4">
    <name type="scientific">Litchfieldella anticariensis (strain DSM 16096 / CECT 5854 / CIP 108499 / LMG 22089 / FP35)</name>
    <name type="common">Halomonas anticariensis</name>
    <dbReference type="NCBI Taxonomy" id="1121939"/>
    <lineage>
        <taxon>Bacteria</taxon>
        <taxon>Pseudomonadati</taxon>
        <taxon>Pseudomonadota</taxon>
        <taxon>Gammaproteobacteria</taxon>
        <taxon>Oceanospirillales</taxon>
        <taxon>Halomonadaceae</taxon>
        <taxon>Litchfieldella</taxon>
    </lineage>
</organism>
<dbReference type="AlphaFoldDB" id="S2KUD8"/>
<gene>
    <name evidence="3" type="ORF">L861_02450</name>
</gene>
<evidence type="ECO:0000313" key="4">
    <source>
        <dbReference type="Proteomes" id="UP000014463"/>
    </source>
</evidence>
<dbReference type="PATRIC" id="fig|1121939.11.peg.454"/>
<feature type="region of interest" description="Disordered" evidence="1">
    <location>
        <begin position="1"/>
        <end position="20"/>
    </location>
</feature>
<dbReference type="PANTHER" id="PTHR36836:SF1">
    <property type="entry name" value="COLANIC ACID BIOSYNTHESIS PROTEIN WCAK"/>
    <property type="match status" value="1"/>
</dbReference>
<dbReference type="InterPro" id="IPR007345">
    <property type="entry name" value="Polysacch_pyruvyl_Trfase"/>
</dbReference>
<comment type="caution">
    <text evidence="3">The sequence shown here is derived from an EMBL/GenBank/DDBJ whole genome shotgun (WGS) entry which is preliminary data.</text>
</comment>
<dbReference type="Gene3D" id="3.40.50.2000">
    <property type="entry name" value="Glycogen Phosphorylase B"/>
    <property type="match status" value="1"/>
</dbReference>
<protein>
    <recommendedName>
        <fullName evidence="2">Polysaccharide pyruvyl transferase domain-containing protein</fullName>
    </recommendedName>
</protein>
<name>S2KUD8_LITA3</name>
<dbReference type="PANTHER" id="PTHR36836">
    <property type="entry name" value="COLANIC ACID BIOSYNTHESIS PROTEIN WCAK"/>
    <property type="match status" value="1"/>
</dbReference>
<evidence type="ECO:0000256" key="1">
    <source>
        <dbReference type="SAM" id="MobiDB-lite"/>
    </source>
</evidence>
<accession>S2KUD8</accession>
<evidence type="ECO:0000259" key="2">
    <source>
        <dbReference type="Pfam" id="PF04230"/>
    </source>
</evidence>
<dbReference type="eggNOG" id="COG2327">
    <property type="taxonomic scope" value="Bacteria"/>
</dbReference>
<evidence type="ECO:0000313" key="3">
    <source>
        <dbReference type="EMBL" id="EPC04193.1"/>
    </source>
</evidence>
<reference evidence="3 4" key="1">
    <citation type="journal article" date="2013" name="Genome Announc.">
        <title>Draft genome sequence of the moderately halophilic gammaproteobacterium Halomonas anticariensis FP35.</title>
        <authorList>
            <person name="Tahrioui A."/>
            <person name="Quesada E."/>
            <person name="Llamas I."/>
        </authorList>
    </citation>
    <scope>NUCLEOTIDE SEQUENCE [LARGE SCALE GENOMIC DNA]</scope>
    <source>
        <strain evidence="4">DSM 16096 / CECT 5854 / LMG 22089 / FP35</strain>
    </source>
</reference>
<dbReference type="Pfam" id="PF04230">
    <property type="entry name" value="PS_pyruv_trans"/>
    <property type="match status" value="1"/>
</dbReference>